<organism evidence="1 2">
    <name type="scientific">Vermiconidia calcicola</name>
    <dbReference type="NCBI Taxonomy" id="1690605"/>
    <lineage>
        <taxon>Eukaryota</taxon>
        <taxon>Fungi</taxon>
        <taxon>Dikarya</taxon>
        <taxon>Ascomycota</taxon>
        <taxon>Pezizomycotina</taxon>
        <taxon>Dothideomycetes</taxon>
        <taxon>Dothideomycetidae</taxon>
        <taxon>Mycosphaerellales</taxon>
        <taxon>Extremaceae</taxon>
        <taxon>Vermiconidia</taxon>
    </lineage>
</organism>
<sequence length="667" mass="75022">MAYLHYSSAQVDNDHFFSRNPQELLDLIDHRQAMEVDSITAPGMEARSAARSCTTCSKAKAKCVRQAGDRSCESPLLIIPLTQHRRAAQLEKLENKIEHLVNALATTQSQRGYSTDLGHPSPPVSNISERSSGLQLGSAQNLNQAEVLSSLCENMEDAGDCTPSSAASNTPALTTASTAGSQPTPQAFECVDYHCLGVSIPEAEILLDRFRRLMAQSLPFVIIPANATAQQLSMDKPVLLLAICVVTYFHDFTQQQVLLKNLMRSLSERILMNNEKSIDILQGILVFVAWYHPHIFHRPQVTNLLHLAIAMLTDLGFDRPVQQCGDFKSATTKAVHGPASVSRVPTLEEHRVLLGTFYLMSMLACSFKKIDAMPWTSYMSEALQTIEQATEFDSDLFLVQMIRLQHLINETSASQTPQAPMSMYVKAFNVDLERLQKSDPSKDPHNILLRMQYLTCEILVWELSLNDLQENKAKPLRTHLDDLYRLVEAIRAFLDVYFLLPTSSYLTMPFSVFGQFAHVFIVLIKIASLEVDGWDMRALNDRLNFCKTIDEAADRFEASTRSEPDGLRVNNDNFAKWAQRVRWMKQVYENKFMQGNEKAEDKTEAARTLIGAECNHGHHGLNTPATHQQPTPLDDVLSGDFYNYLDENFWQSFAGDFDLGFPDMNMA</sequence>
<evidence type="ECO:0000313" key="2">
    <source>
        <dbReference type="Proteomes" id="UP001281147"/>
    </source>
</evidence>
<dbReference type="Proteomes" id="UP001281147">
    <property type="component" value="Unassembled WGS sequence"/>
</dbReference>
<name>A0ACC3MYF7_9PEZI</name>
<dbReference type="EMBL" id="JAUTXU010000127">
    <property type="protein sequence ID" value="KAK3705736.1"/>
    <property type="molecule type" value="Genomic_DNA"/>
</dbReference>
<reference evidence="1" key="1">
    <citation type="submission" date="2023-07" db="EMBL/GenBank/DDBJ databases">
        <title>Black Yeasts Isolated from many extreme environments.</title>
        <authorList>
            <person name="Coleine C."/>
            <person name="Stajich J.E."/>
            <person name="Selbmann L."/>
        </authorList>
    </citation>
    <scope>NUCLEOTIDE SEQUENCE</scope>
    <source>
        <strain evidence="1">CCFEE 5714</strain>
    </source>
</reference>
<accession>A0ACC3MYF7</accession>
<protein>
    <submittedName>
        <fullName evidence="1">Uncharacterized protein</fullName>
    </submittedName>
</protein>
<gene>
    <name evidence="1" type="ORF">LTR37_013179</name>
</gene>
<comment type="caution">
    <text evidence="1">The sequence shown here is derived from an EMBL/GenBank/DDBJ whole genome shotgun (WGS) entry which is preliminary data.</text>
</comment>
<proteinExistence type="predicted"/>
<evidence type="ECO:0000313" key="1">
    <source>
        <dbReference type="EMBL" id="KAK3705736.1"/>
    </source>
</evidence>
<keyword evidence="2" id="KW-1185">Reference proteome</keyword>